<feature type="transmembrane region" description="Helical" evidence="1">
    <location>
        <begin position="166"/>
        <end position="187"/>
    </location>
</feature>
<gene>
    <name evidence="2" type="ORF">UABAM_00122</name>
</gene>
<keyword evidence="1" id="KW-1133">Transmembrane helix</keyword>
<dbReference type="Proteomes" id="UP000326354">
    <property type="component" value="Chromosome"/>
</dbReference>
<keyword evidence="3" id="KW-1185">Reference proteome</keyword>
<accession>A0A5S9F166</accession>
<dbReference type="EMBL" id="AP019860">
    <property type="protein sequence ID" value="BBM81783.1"/>
    <property type="molecule type" value="Genomic_DNA"/>
</dbReference>
<reference evidence="2 3" key="1">
    <citation type="submission" date="2019-08" db="EMBL/GenBank/DDBJ databases">
        <title>Complete genome sequence of Candidatus Uab amorphum.</title>
        <authorList>
            <person name="Shiratori T."/>
            <person name="Suzuki S."/>
            <person name="Kakizawa Y."/>
            <person name="Ishida K."/>
        </authorList>
    </citation>
    <scope>NUCLEOTIDE SEQUENCE [LARGE SCALE GENOMIC DNA]</scope>
    <source>
        <strain evidence="2 3">SRT547</strain>
    </source>
</reference>
<dbReference type="KEGG" id="uam:UABAM_00122"/>
<feature type="transmembrane region" description="Helical" evidence="1">
    <location>
        <begin position="65"/>
        <end position="83"/>
    </location>
</feature>
<dbReference type="AlphaFoldDB" id="A0A5S9F166"/>
<protein>
    <submittedName>
        <fullName evidence="2">Uncharacterized protein</fullName>
    </submittedName>
</protein>
<sequence>MWYKIDKEGFSREELIRLYSVVETRTRGFREDLFRFTNFYSAVCFAILGITLSGFVNFYGKGFPVLFFLFGPVTTIMMCFLGLRVTNQIYRRIQQETSMKAKIENALGLDQAMPIEKFYGEKVIWENDNSLIPTRHAERRFLESDSSDFVNAGSRKKGGVNKNNKLYFGIIGAVSVLLIVTIIVFAMKQV</sequence>
<keyword evidence="1" id="KW-0812">Transmembrane</keyword>
<feature type="transmembrane region" description="Helical" evidence="1">
    <location>
        <begin position="39"/>
        <end position="59"/>
    </location>
</feature>
<name>A0A5S9F166_UABAM</name>
<evidence type="ECO:0000313" key="3">
    <source>
        <dbReference type="Proteomes" id="UP000326354"/>
    </source>
</evidence>
<evidence type="ECO:0000313" key="2">
    <source>
        <dbReference type="EMBL" id="BBM81783.1"/>
    </source>
</evidence>
<keyword evidence="1" id="KW-0472">Membrane</keyword>
<proteinExistence type="predicted"/>
<organism evidence="2 3">
    <name type="scientific">Uabimicrobium amorphum</name>
    <dbReference type="NCBI Taxonomy" id="2596890"/>
    <lineage>
        <taxon>Bacteria</taxon>
        <taxon>Pseudomonadati</taxon>
        <taxon>Planctomycetota</taxon>
        <taxon>Candidatus Uabimicrobiia</taxon>
        <taxon>Candidatus Uabimicrobiales</taxon>
        <taxon>Candidatus Uabimicrobiaceae</taxon>
        <taxon>Candidatus Uabimicrobium</taxon>
    </lineage>
</organism>
<evidence type="ECO:0000256" key="1">
    <source>
        <dbReference type="SAM" id="Phobius"/>
    </source>
</evidence>
<dbReference type="RefSeq" id="WP_151966049.1">
    <property type="nucleotide sequence ID" value="NZ_AP019860.1"/>
</dbReference>